<feature type="domain" description="HTH araC/xylS-type" evidence="5">
    <location>
        <begin position="204"/>
        <end position="308"/>
    </location>
</feature>
<evidence type="ECO:0000256" key="4">
    <source>
        <dbReference type="SAM" id="Phobius"/>
    </source>
</evidence>
<dbReference type="InterPro" id="IPR018060">
    <property type="entry name" value="HTH_AraC"/>
</dbReference>
<evidence type="ECO:0000256" key="1">
    <source>
        <dbReference type="ARBA" id="ARBA00023015"/>
    </source>
</evidence>
<dbReference type="Proteomes" id="UP000076335">
    <property type="component" value="Unassembled WGS sequence"/>
</dbReference>
<evidence type="ECO:0000313" key="6">
    <source>
        <dbReference type="EMBL" id="KZB62442.1"/>
    </source>
</evidence>
<keyword evidence="4" id="KW-0472">Membrane</keyword>
<evidence type="ECO:0000259" key="5">
    <source>
        <dbReference type="PROSITE" id="PS01124"/>
    </source>
</evidence>
<keyword evidence="2" id="KW-0238">DNA-binding</keyword>
<keyword evidence="4" id="KW-0812">Transmembrane</keyword>
<sequence length="312" mass="34452">MLMALLLASAGQSILVGLVQYYGFTNLRWLQPITASVIPAMAWLAFLESSLRARLQIRDWVHFSVPAIIALCVFVLPAIIDVVLCSLFVGYGAAILVMLHRQGGDFAHMRLTSGHIPALVWRFIAFALIASALSDMLIIVAKIDGNDQIVGLILSITSSLALLTIGFLSLSPDIAIDVDVDVQSGDQNQPSDHVPATPSNPEHRTIMARLEDLQIREQLYLDPDLTLARISRRMGVPLKQISTAINATTGENVSRFINKYRIEHACRELDKGETVTATMLTSGFNTKSNFNREFLRITGKTPSQWQQETQQP</sequence>
<feature type="transmembrane region" description="Helical" evidence="4">
    <location>
        <begin position="68"/>
        <end position="99"/>
    </location>
</feature>
<keyword evidence="1" id="KW-0805">Transcription regulation</keyword>
<feature type="transmembrane region" description="Helical" evidence="4">
    <location>
        <begin position="119"/>
        <end position="140"/>
    </location>
</feature>
<dbReference type="PANTHER" id="PTHR43280">
    <property type="entry name" value="ARAC-FAMILY TRANSCRIPTIONAL REGULATOR"/>
    <property type="match status" value="1"/>
</dbReference>
<evidence type="ECO:0000313" key="7">
    <source>
        <dbReference type="Proteomes" id="UP000076335"/>
    </source>
</evidence>
<reference evidence="6 7" key="1">
    <citation type="submission" date="2015-12" db="EMBL/GenBank/DDBJ databases">
        <title>Genome sequence of Thalassospira lucentensis MCCC 1A02072.</title>
        <authorList>
            <person name="Lu L."/>
            <person name="Lai Q."/>
            <person name="Shao Z."/>
            <person name="Qian P."/>
        </authorList>
    </citation>
    <scope>NUCLEOTIDE SEQUENCE [LARGE SCALE GENOMIC DNA]</scope>
    <source>
        <strain evidence="6 7">MCCC 1A02072</strain>
    </source>
</reference>
<gene>
    <name evidence="6" type="ORF">AUP42_04850</name>
</gene>
<accession>A0A154L2Q4</accession>
<dbReference type="Pfam" id="PF12833">
    <property type="entry name" value="HTH_18"/>
    <property type="match status" value="1"/>
</dbReference>
<dbReference type="SMART" id="SM00342">
    <property type="entry name" value="HTH_ARAC"/>
    <property type="match status" value="1"/>
</dbReference>
<dbReference type="OrthoDB" id="345413at2"/>
<evidence type="ECO:0000256" key="3">
    <source>
        <dbReference type="ARBA" id="ARBA00023163"/>
    </source>
</evidence>
<feature type="transmembrane region" description="Helical" evidence="4">
    <location>
        <begin position="29"/>
        <end position="47"/>
    </location>
</feature>
<keyword evidence="4" id="KW-1133">Transmembrane helix</keyword>
<comment type="caution">
    <text evidence="6">The sequence shown here is derived from an EMBL/GenBank/DDBJ whole genome shotgun (WGS) entry which is preliminary data.</text>
</comment>
<dbReference type="GO" id="GO:0043565">
    <property type="term" value="F:sequence-specific DNA binding"/>
    <property type="evidence" value="ECO:0007669"/>
    <property type="project" value="InterPro"/>
</dbReference>
<protein>
    <submittedName>
        <fullName evidence="6">AraC family transcriptional regulator</fullName>
    </submittedName>
</protein>
<dbReference type="EMBL" id="LPVY01000021">
    <property type="protein sequence ID" value="KZB62442.1"/>
    <property type="molecule type" value="Genomic_DNA"/>
</dbReference>
<name>A0A154L2Q4_9PROT</name>
<dbReference type="PROSITE" id="PS01124">
    <property type="entry name" value="HTH_ARAC_FAMILY_2"/>
    <property type="match status" value="1"/>
</dbReference>
<proteinExistence type="predicted"/>
<feature type="transmembrane region" description="Helical" evidence="4">
    <location>
        <begin position="149"/>
        <end position="170"/>
    </location>
</feature>
<dbReference type="SUPFAM" id="SSF46689">
    <property type="entry name" value="Homeodomain-like"/>
    <property type="match status" value="1"/>
</dbReference>
<dbReference type="GO" id="GO:0003700">
    <property type="term" value="F:DNA-binding transcription factor activity"/>
    <property type="evidence" value="ECO:0007669"/>
    <property type="project" value="InterPro"/>
</dbReference>
<organism evidence="6 7">
    <name type="scientific">Thalassospira lucentensis</name>
    <dbReference type="NCBI Taxonomy" id="168935"/>
    <lineage>
        <taxon>Bacteria</taxon>
        <taxon>Pseudomonadati</taxon>
        <taxon>Pseudomonadota</taxon>
        <taxon>Alphaproteobacteria</taxon>
        <taxon>Rhodospirillales</taxon>
        <taxon>Thalassospiraceae</taxon>
        <taxon>Thalassospira</taxon>
    </lineage>
</organism>
<dbReference type="AlphaFoldDB" id="A0A154L2Q4"/>
<dbReference type="InterPro" id="IPR009057">
    <property type="entry name" value="Homeodomain-like_sf"/>
</dbReference>
<dbReference type="Gene3D" id="1.10.10.60">
    <property type="entry name" value="Homeodomain-like"/>
    <property type="match status" value="1"/>
</dbReference>
<dbReference type="PANTHER" id="PTHR43280:SF29">
    <property type="entry name" value="ARAC-FAMILY TRANSCRIPTIONAL REGULATOR"/>
    <property type="match status" value="1"/>
</dbReference>
<evidence type="ECO:0000256" key="2">
    <source>
        <dbReference type="ARBA" id="ARBA00023125"/>
    </source>
</evidence>
<keyword evidence="3" id="KW-0804">Transcription</keyword>